<dbReference type="CDD" id="cd17920">
    <property type="entry name" value="DEXHc_RecQ"/>
    <property type="match status" value="1"/>
</dbReference>
<dbReference type="AlphaFoldDB" id="K1THF5"/>
<comment type="catalytic activity">
    <reaction evidence="4">
        <text>Couples ATP hydrolysis with the unwinding of duplex DNA by translocating in the 3'-5' direction.</text>
        <dbReference type="EC" id="5.6.2.4"/>
    </reaction>
</comment>
<evidence type="ECO:0000313" key="8">
    <source>
        <dbReference type="EMBL" id="EKC58676.1"/>
    </source>
</evidence>
<feature type="non-terminal residue" evidence="8">
    <location>
        <position position="1"/>
    </location>
</feature>
<dbReference type="GO" id="GO:0043138">
    <property type="term" value="F:3'-5' DNA helicase activity"/>
    <property type="evidence" value="ECO:0007669"/>
    <property type="project" value="UniProtKB-EC"/>
</dbReference>
<dbReference type="InterPro" id="IPR027417">
    <property type="entry name" value="P-loop_NTPase"/>
</dbReference>
<dbReference type="EC" id="5.6.2.4" evidence="5"/>
<name>K1THF5_9ZZZZ</name>
<feature type="transmembrane region" description="Helical" evidence="6">
    <location>
        <begin position="30"/>
        <end position="50"/>
    </location>
</feature>
<dbReference type="GO" id="GO:0003677">
    <property type="term" value="F:DNA binding"/>
    <property type="evidence" value="ECO:0007669"/>
    <property type="project" value="UniProtKB-KW"/>
</dbReference>
<dbReference type="PANTHER" id="PTHR13710">
    <property type="entry name" value="DNA HELICASE RECQ FAMILY MEMBER"/>
    <property type="match status" value="1"/>
</dbReference>
<dbReference type="SUPFAM" id="SSF52540">
    <property type="entry name" value="P-loop containing nucleoside triphosphate hydrolases"/>
    <property type="match status" value="1"/>
</dbReference>
<dbReference type="GO" id="GO:0006281">
    <property type="term" value="P:DNA repair"/>
    <property type="evidence" value="ECO:0007669"/>
    <property type="project" value="TreeGrafter"/>
</dbReference>
<feature type="domain" description="Helicase ATP-binding" evidence="7">
    <location>
        <begin position="7"/>
        <end position="155"/>
    </location>
</feature>
<dbReference type="GO" id="GO:0006310">
    <property type="term" value="P:DNA recombination"/>
    <property type="evidence" value="ECO:0007669"/>
    <property type="project" value="TreeGrafter"/>
</dbReference>
<keyword evidence="3" id="KW-0413">Isomerase</keyword>
<organism evidence="8">
    <name type="scientific">human gut metagenome</name>
    <dbReference type="NCBI Taxonomy" id="408170"/>
    <lineage>
        <taxon>unclassified sequences</taxon>
        <taxon>metagenomes</taxon>
        <taxon>organismal metagenomes</taxon>
    </lineage>
</organism>
<accession>K1THF5</accession>
<dbReference type="InterPro" id="IPR011545">
    <property type="entry name" value="DEAD/DEAH_box_helicase_dom"/>
</dbReference>
<keyword evidence="8" id="KW-0067">ATP-binding</keyword>
<dbReference type="InterPro" id="IPR014001">
    <property type="entry name" value="Helicase_ATP-bd"/>
</dbReference>
<dbReference type="PANTHER" id="PTHR13710:SF105">
    <property type="entry name" value="ATP-DEPENDENT DNA HELICASE Q1"/>
    <property type="match status" value="1"/>
</dbReference>
<evidence type="ECO:0000256" key="6">
    <source>
        <dbReference type="SAM" id="Phobius"/>
    </source>
</evidence>
<reference evidence="8" key="1">
    <citation type="journal article" date="2013" name="Environ. Microbiol.">
        <title>Microbiota from the distal guts of lean and obese adolescents exhibit partial functional redundancy besides clear differences in community structure.</title>
        <authorList>
            <person name="Ferrer M."/>
            <person name="Ruiz A."/>
            <person name="Lanza F."/>
            <person name="Haange S.B."/>
            <person name="Oberbach A."/>
            <person name="Till H."/>
            <person name="Bargiela R."/>
            <person name="Campoy C."/>
            <person name="Segura M.T."/>
            <person name="Richter M."/>
            <person name="von Bergen M."/>
            <person name="Seifert J."/>
            <person name="Suarez A."/>
        </authorList>
    </citation>
    <scope>NUCLEOTIDE SEQUENCE</scope>
</reference>
<keyword evidence="6" id="KW-0472">Membrane</keyword>
<evidence type="ECO:0000256" key="5">
    <source>
        <dbReference type="ARBA" id="ARBA00034808"/>
    </source>
</evidence>
<sequence>GNQEAVIRNVLEGKDTFVLMPTGGGKSLCYQLPALLMDGVAIIISPLIALMKNQVDAMRTFSAESGIAHFLNSSLNKTAVAQVRSDVMEGKTKLLYFAPESLTKEDNVAFLRKIKISFYAIDEAHCISEWGHDFRPEYRRIRPIINEIGQAPLIA</sequence>
<dbReference type="GO" id="GO:0005737">
    <property type="term" value="C:cytoplasm"/>
    <property type="evidence" value="ECO:0007669"/>
    <property type="project" value="TreeGrafter"/>
</dbReference>
<evidence type="ECO:0000256" key="2">
    <source>
        <dbReference type="ARBA" id="ARBA00023125"/>
    </source>
</evidence>
<evidence type="ECO:0000259" key="7">
    <source>
        <dbReference type="PROSITE" id="PS51192"/>
    </source>
</evidence>
<keyword evidence="6" id="KW-0812">Transmembrane</keyword>
<dbReference type="Gene3D" id="3.40.50.300">
    <property type="entry name" value="P-loop containing nucleotide triphosphate hydrolases"/>
    <property type="match status" value="1"/>
</dbReference>
<keyword evidence="8" id="KW-0547">Nucleotide-binding</keyword>
<comment type="similarity">
    <text evidence="1">Belongs to the helicase family. RecQ subfamily.</text>
</comment>
<dbReference type="Pfam" id="PF00270">
    <property type="entry name" value="DEAD"/>
    <property type="match status" value="1"/>
</dbReference>
<gene>
    <name evidence="8" type="ORF">OBE_09882</name>
</gene>
<protein>
    <recommendedName>
        <fullName evidence="5">DNA 3'-5' helicase</fullName>
        <ecNumber evidence="5">5.6.2.4</ecNumber>
    </recommendedName>
</protein>
<evidence type="ECO:0000256" key="1">
    <source>
        <dbReference type="ARBA" id="ARBA00005446"/>
    </source>
</evidence>
<dbReference type="GO" id="GO:0005524">
    <property type="term" value="F:ATP binding"/>
    <property type="evidence" value="ECO:0007669"/>
    <property type="project" value="InterPro"/>
</dbReference>
<evidence type="ECO:0000256" key="3">
    <source>
        <dbReference type="ARBA" id="ARBA00023235"/>
    </source>
</evidence>
<dbReference type="GO" id="GO:0030894">
    <property type="term" value="C:replisome"/>
    <property type="evidence" value="ECO:0007669"/>
    <property type="project" value="TreeGrafter"/>
</dbReference>
<evidence type="ECO:0000256" key="4">
    <source>
        <dbReference type="ARBA" id="ARBA00034617"/>
    </source>
</evidence>
<dbReference type="PROSITE" id="PS51192">
    <property type="entry name" value="HELICASE_ATP_BIND_1"/>
    <property type="match status" value="1"/>
</dbReference>
<dbReference type="GO" id="GO:0009378">
    <property type="term" value="F:four-way junction helicase activity"/>
    <property type="evidence" value="ECO:0007669"/>
    <property type="project" value="TreeGrafter"/>
</dbReference>
<comment type="caution">
    <text evidence="8">The sequence shown here is derived from an EMBL/GenBank/DDBJ whole genome shotgun (WGS) entry which is preliminary data.</text>
</comment>
<keyword evidence="6" id="KW-1133">Transmembrane helix</keyword>
<dbReference type="EMBL" id="AJWZ01006820">
    <property type="protein sequence ID" value="EKC58676.1"/>
    <property type="molecule type" value="Genomic_DNA"/>
</dbReference>
<dbReference type="SMART" id="SM00487">
    <property type="entry name" value="DEXDc"/>
    <property type="match status" value="1"/>
</dbReference>
<proteinExistence type="inferred from homology"/>
<dbReference type="GO" id="GO:0043590">
    <property type="term" value="C:bacterial nucleoid"/>
    <property type="evidence" value="ECO:0007669"/>
    <property type="project" value="TreeGrafter"/>
</dbReference>
<keyword evidence="8" id="KW-0347">Helicase</keyword>
<keyword evidence="8" id="KW-0378">Hydrolase</keyword>
<keyword evidence="2" id="KW-0238">DNA-binding</keyword>